<dbReference type="GO" id="GO:0046983">
    <property type="term" value="F:protein dimerization activity"/>
    <property type="evidence" value="ECO:0007669"/>
    <property type="project" value="InterPro"/>
</dbReference>
<name>A0AAD4IQ02_PERFH</name>
<proteinExistence type="predicted"/>
<evidence type="ECO:0000256" key="1">
    <source>
        <dbReference type="SAM" id="MobiDB-lite"/>
    </source>
</evidence>
<feature type="compositionally biased region" description="Basic and acidic residues" evidence="1">
    <location>
        <begin position="607"/>
        <end position="619"/>
    </location>
</feature>
<dbReference type="Pfam" id="PF04937">
    <property type="entry name" value="DUF659"/>
    <property type="match status" value="1"/>
</dbReference>
<dbReference type="InterPro" id="IPR012337">
    <property type="entry name" value="RNaseH-like_sf"/>
</dbReference>
<evidence type="ECO:0000259" key="3">
    <source>
        <dbReference type="Pfam" id="PF05699"/>
    </source>
</evidence>
<feature type="domain" description="HAT C-terminal dimerisation" evidence="3">
    <location>
        <begin position="476"/>
        <end position="538"/>
    </location>
</feature>
<dbReference type="Pfam" id="PF05699">
    <property type="entry name" value="Dimer_Tnp_hAT"/>
    <property type="match status" value="1"/>
</dbReference>
<comment type="caution">
    <text evidence="4">The sequence shown here is derived from an EMBL/GenBank/DDBJ whole genome shotgun (WGS) entry which is preliminary data.</text>
</comment>
<keyword evidence="5" id="KW-1185">Reference proteome</keyword>
<dbReference type="InterPro" id="IPR007021">
    <property type="entry name" value="DUF659"/>
</dbReference>
<sequence>MEEMIDAGSYFGSGTGGQSSTPLETLNFCLNTSRGVRGPMNRYMVNSGNGDEVNGVADVDKVEKMTPAAAKEHINQVCLDIGRFFFENGIPFNCARSPSFVSMCHSIGSYGRGFKVPTMYELRTWILQEEVKTTSIIVDGIKATWKKTRVSILSNGCPHGNVFLRSIDASDCVKDANKLFQLLDGVVEEIGEDIVIQVVTDNASAYKATGRMLIEKRKRLYWTPCAAHCIDLMLERIRELPQTKNVVLKAKRVANFIYNHQWVLSLARKYAQKDLLRPAITRFATVFLTLDNMYELKQPLQMMFVSKEWSGCAWAKKDEGKAVKKIIMNDKAFWHNVVYCIKIAKPLVDVLRMVDGELTPAMGFIYGAMDEAKEKIAKNLDGEVSAYKEIWDIIDEKWEKQMHRDLHAAGYYLNPQFRWSPNVSDHPEIKTGLWNCMERILDDRELFIKVDAQLQDYKDKTGFFGHFASLSSYLTRPPVQWWDHVGDEVPELKAFAMKILGLTCSASACERNWSTFNQVHTKRRNRLSTNRLNSLVYIMYNKKLKLKFLKKQSRKVEEDPLIVEDVLSDDEWIANPNDDEDVSIEIEDEHGGGHGEIESSESILSKRQRDEASNKRDKGYFYSFRTH</sequence>
<dbReference type="Proteomes" id="UP001190926">
    <property type="component" value="Unassembled WGS sequence"/>
</dbReference>
<accession>A0AAD4IQ02</accession>
<protein>
    <submittedName>
        <fullName evidence="4">Uncharacterized protein</fullName>
    </submittedName>
</protein>
<evidence type="ECO:0000313" key="4">
    <source>
        <dbReference type="EMBL" id="KAH6756958.1"/>
    </source>
</evidence>
<dbReference type="EMBL" id="SDAM02029498">
    <property type="protein sequence ID" value="KAH6756958.1"/>
    <property type="molecule type" value="Genomic_DNA"/>
</dbReference>
<reference evidence="4 5" key="1">
    <citation type="journal article" date="2021" name="Nat. Commun.">
        <title>Incipient diploidization of the medicinal plant Perilla within 10,000 years.</title>
        <authorList>
            <person name="Zhang Y."/>
            <person name="Shen Q."/>
            <person name="Leng L."/>
            <person name="Zhang D."/>
            <person name="Chen S."/>
            <person name="Shi Y."/>
            <person name="Ning Z."/>
            <person name="Chen S."/>
        </authorList>
    </citation>
    <scope>NUCLEOTIDE SEQUENCE [LARGE SCALE GENOMIC DNA]</scope>
    <source>
        <strain evidence="5">cv. PC099</strain>
    </source>
</reference>
<feature type="region of interest" description="Disordered" evidence="1">
    <location>
        <begin position="587"/>
        <end position="627"/>
    </location>
</feature>
<dbReference type="AlphaFoldDB" id="A0AAD4IQ02"/>
<dbReference type="PANTHER" id="PTHR32166:SF74">
    <property type="entry name" value="OS05G0256350 PROTEIN"/>
    <property type="match status" value="1"/>
</dbReference>
<gene>
    <name evidence="4" type="ORF">C2S53_009192</name>
</gene>
<evidence type="ECO:0000313" key="5">
    <source>
        <dbReference type="Proteomes" id="UP001190926"/>
    </source>
</evidence>
<dbReference type="InterPro" id="IPR008906">
    <property type="entry name" value="HATC_C_dom"/>
</dbReference>
<dbReference type="SUPFAM" id="SSF53098">
    <property type="entry name" value="Ribonuclease H-like"/>
    <property type="match status" value="1"/>
</dbReference>
<feature type="domain" description="DUF659" evidence="2">
    <location>
        <begin position="117"/>
        <end position="253"/>
    </location>
</feature>
<dbReference type="PANTHER" id="PTHR32166">
    <property type="entry name" value="OSJNBA0013A04.12 PROTEIN"/>
    <property type="match status" value="1"/>
</dbReference>
<organism evidence="4 5">
    <name type="scientific">Perilla frutescens var. hirtella</name>
    <name type="common">Perilla citriodora</name>
    <name type="synonym">Perilla setoyensis</name>
    <dbReference type="NCBI Taxonomy" id="608512"/>
    <lineage>
        <taxon>Eukaryota</taxon>
        <taxon>Viridiplantae</taxon>
        <taxon>Streptophyta</taxon>
        <taxon>Embryophyta</taxon>
        <taxon>Tracheophyta</taxon>
        <taxon>Spermatophyta</taxon>
        <taxon>Magnoliopsida</taxon>
        <taxon>eudicotyledons</taxon>
        <taxon>Gunneridae</taxon>
        <taxon>Pentapetalae</taxon>
        <taxon>asterids</taxon>
        <taxon>lamiids</taxon>
        <taxon>Lamiales</taxon>
        <taxon>Lamiaceae</taxon>
        <taxon>Nepetoideae</taxon>
        <taxon>Elsholtzieae</taxon>
        <taxon>Perilla</taxon>
    </lineage>
</organism>
<evidence type="ECO:0000259" key="2">
    <source>
        <dbReference type="Pfam" id="PF04937"/>
    </source>
</evidence>